<dbReference type="Pfam" id="PF00873">
    <property type="entry name" value="ACR_tran"/>
    <property type="match status" value="1"/>
</dbReference>
<name>A0A327X7A1_9GAMM</name>
<keyword evidence="5" id="KW-1185">Reference proteome</keyword>
<dbReference type="AlphaFoldDB" id="A0A327X7A1"/>
<sequence>MNAQNQASIAVLLTRFALRRPVTVCMVFLSMLVLGMVATRLLPLEKFPGVDIPQIMIQVPYPDASPAEVERLITRPLEEALASMTGVREMRSFSRENGVDLVLDFAWDENINARNLEVREQIDRIRPLLPADVERVFVYQFNTDDMPVFQLRISSEQDLKFAWDLLERHLKRPMERVEGVSRVQLYGVDKRDIVIRLDEQRMAHMQITSAQVRERLNQANFALSAGYLDTSDSRLLIKPVGEFRHLDDIGAVHITQHIQLKDIAEIGYELPPRRDGRHFNQSYAIGMDVFKESTANLVEVSERALAVVQAASEHPQFAHIDLMLMDDTAASVKTSLHDLLMAGLLGAFLSVVVLYVFLRSLATTLIVVLSVPVAIFLTLAVMYLLGYSLNILSMMGLMLAVGMLVDNAVVVTESIQQEGDAERGVEKVALAVLAGTLTTAIVFLPTIFGAKVEITVLLEHVAIAICISLLTSLLVSKTMIPLLVSRLPARFFVVTERRSWLKQGYLKSLAWSQRHPKVTTFVLLGLLVATVIPLGQVSGDQTDVAFNDRIYLNYHLNGQYRLAEVQADVAKMEAYLYANQDAFEVDHVYSYFAPTHAFSMLLLKPDRRLSVAEIQQRVRENWPTLVRSEPQFGFRGGNNGVQVTLTGPSTTRLQQLADGLVPRLAAIPGLDDVRSEADGTQYELQVEVNRERVQRLGITTQHIAGVISTALRGDQLRSFRHHPSGEIRIQLTYDNQLQYSLERLQGLIVASIDGQQFSLEQLAEVSVKPRISTIRRYDRQTSLRINANLDELSIQQARAAITTLMQQQSLDDGYSWSLDGGFRSFAETSSIMQVNMLLALCLIYMVMAALFESLLLPNAVIGSLVLALCGVFWALWVTNTPLDMMAMIGMLILMGVVVNNGIVLVDRINQLREQMPLQDAVLLAADQRVRPIMMTVSTTMLGLLPLAFGGAQIGGDGPPYAPMAIAIIGGLLFSTLTSLYFVPHAYCRLLAWKAHWHGVGQYSATPSAARAGAKG</sequence>
<feature type="transmembrane region" description="Helical" evidence="1">
    <location>
        <begin position="858"/>
        <end position="878"/>
    </location>
</feature>
<reference evidence="2 4" key="2">
    <citation type="submission" date="2018-06" db="EMBL/GenBank/DDBJ databases">
        <title>Genomic Encyclopedia of Type Strains, Phase III (KMG-III): the genomes of soil and plant-associated and newly described type strains.</title>
        <authorList>
            <person name="Whitman W."/>
        </authorList>
    </citation>
    <scope>NUCLEOTIDE SEQUENCE [LARGE SCALE GENOMIC DNA]</scope>
    <source>
        <strain evidence="2 4">CGMCC 1.15366</strain>
    </source>
</reference>
<dbReference type="InterPro" id="IPR027463">
    <property type="entry name" value="AcrB_DN_DC_subdom"/>
</dbReference>
<organism evidence="2 4">
    <name type="scientific">Aliidiomarina maris</name>
    <dbReference type="NCBI Taxonomy" id="531312"/>
    <lineage>
        <taxon>Bacteria</taxon>
        <taxon>Pseudomonadati</taxon>
        <taxon>Pseudomonadota</taxon>
        <taxon>Gammaproteobacteria</taxon>
        <taxon>Alteromonadales</taxon>
        <taxon>Idiomarinaceae</taxon>
        <taxon>Aliidiomarina</taxon>
    </lineage>
</organism>
<feature type="transmembrane region" description="Helical" evidence="1">
    <location>
        <begin position="365"/>
        <end position="385"/>
    </location>
</feature>
<feature type="transmembrane region" description="Helical" evidence="1">
    <location>
        <begin position="831"/>
        <end position="851"/>
    </location>
</feature>
<dbReference type="GO" id="GO:0005886">
    <property type="term" value="C:plasma membrane"/>
    <property type="evidence" value="ECO:0007669"/>
    <property type="project" value="TreeGrafter"/>
</dbReference>
<feature type="transmembrane region" description="Helical" evidence="1">
    <location>
        <begin position="960"/>
        <end position="982"/>
    </location>
</feature>
<dbReference type="Gene3D" id="3.30.70.1320">
    <property type="entry name" value="Multidrug efflux transporter AcrB pore domain like"/>
    <property type="match status" value="1"/>
</dbReference>
<feature type="transmembrane region" description="Helical" evidence="1">
    <location>
        <begin position="454"/>
        <end position="476"/>
    </location>
</feature>
<dbReference type="PANTHER" id="PTHR32063">
    <property type="match status" value="1"/>
</dbReference>
<proteinExistence type="predicted"/>
<feature type="transmembrane region" description="Helical" evidence="1">
    <location>
        <begin position="428"/>
        <end position="448"/>
    </location>
</feature>
<dbReference type="Gene3D" id="3.30.2090.10">
    <property type="entry name" value="Multidrug efflux transporter AcrB TolC docking domain, DN and DC subdomains"/>
    <property type="match status" value="2"/>
</dbReference>
<dbReference type="SUPFAM" id="SSF82714">
    <property type="entry name" value="Multidrug efflux transporter AcrB TolC docking domain, DN and DC subdomains"/>
    <property type="match status" value="2"/>
</dbReference>
<feature type="transmembrane region" description="Helical" evidence="1">
    <location>
        <begin position="884"/>
        <end position="905"/>
    </location>
</feature>
<dbReference type="EMBL" id="PIPK01000001">
    <property type="protein sequence ID" value="RUO28367.1"/>
    <property type="molecule type" value="Genomic_DNA"/>
</dbReference>
<accession>A0A327X7A1</accession>
<protein>
    <submittedName>
        <fullName evidence="3">AcrB/AcrD/AcrF family protein</fullName>
    </submittedName>
    <submittedName>
        <fullName evidence="2">HAE1 family hydrophobic/amphiphilic exporter-1</fullName>
    </submittedName>
</protein>
<gene>
    <name evidence="2" type="ORF">B0I24_101155</name>
    <name evidence="3" type="ORF">CWE07_00750</name>
</gene>
<dbReference type="Gene3D" id="1.20.1640.10">
    <property type="entry name" value="Multidrug efflux transporter AcrB transmembrane domain"/>
    <property type="match status" value="2"/>
</dbReference>
<dbReference type="SUPFAM" id="SSF82693">
    <property type="entry name" value="Multidrug efflux transporter AcrB pore domain, PN1, PN2, PC1 and PC2 subdomains"/>
    <property type="match status" value="2"/>
</dbReference>
<feature type="transmembrane region" description="Helical" evidence="1">
    <location>
        <begin position="391"/>
        <end position="416"/>
    </location>
</feature>
<dbReference type="EMBL" id="QLMD01000001">
    <property type="protein sequence ID" value="RAK01532.1"/>
    <property type="molecule type" value="Genomic_DNA"/>
</dbReference>
<evidence type="ECO:0000313" key="5">
    <source>
        <dbReference type="Proteomes" id="UP000287865"/>
    </source>
</evidence>
<dbReference type="SUPFAM" id="SSF82866">
    <property type="entry name" value="Multidrug efflux transporter AcrB transmembrane domain"/>
    <property type="match status" value="2"/>
</dbReference>
<evidence type="ECO:0000313" key="3">
    <source>
        <dbReference type="EMBL" id="RUO28367.1"/>
    </source>
</evidence>
<dbReference type="Proteomes" id="UP000287865">
    <property type="component" value="Unassembled WGS sequence"/>
</dbReference>
<dbReference type="GO" id="GO:0042910">
    <property type="term" value="F:xenobiotic transmembrane transporter activity"/>
    <property type="evidence" value="ECO:0007669"/>
    <property type="project" value="TreeGrafter"/>
</dbReference>
<dbReference type="PRINTS" id="PR00702">
    <property type="entry name" value="ACRIFLAVINRP"/>
</dbReference>
<feature type="transmembrane region" description="Helical" evidence="1">
    <location>
        <begin position="932"/>
        <end position="954"/>
    </location>
</feature>
<evidence type="ECO:0000313" key="4">
    <source>
        <dbReference type="Proteomes" id="UP000249203"/>
    </source>
</evidence>
<dbReference type="OrthoDB" id="9758297at2"/>
<evidence type="ECO:0000313" key="2">
    <source>
        <dbReference type="EMBL" id="RAK01532.1"/>
    </source>
</evidence>
<dbReference type="Gene3D" id="3.30.70.1440">
    <property type="entry name" value="Multidrug efflux transporter AcrB pore domain"/>
    <property type="match status" value="1"/>
</dbReference>
<dbReference type="Gene3D" id="3.30.70.1430">
    <property type="entry name" value="Multidrug efflux transporter AcrB pore domain"/>
    <property type="match status" value="2"/>
</dbReference>
<dbReference type="Proteomes" id="UP000249203">
    <property type="component" value="Unassembled WGS sequence"/>
</dbReference>
<evidence type="ECO:0000256" key="1">
    <source>
        <dbReference type="SAM" id="Phobius"/>
    </source>
</evidence>
<dbReference type="PANTHER" id="PTHR32063:SF73">
    <property type="entry name" value="RND SUPERFAMILY EFFLUX PUMP PERMEASE COMPONENT 1"/>
    <property type="match status" value="1"/>
</dbReference>
<keyword evidence="1" id="KW-0472">Membrane</keyword>
<comment type="caution">
    <text evidence="2">The sequence shown here is derived from an EMBL/GenBank/DDBJ whole genome shotgun (WGS) entry which is preliminary data.</text>
</comment>
<feature type="transmembrane region" description="Helical" evidence="1">
    <location>
        <begin position="339"/>
        <end position="358"/>
    </location>
</feature>
<reference evidence="3 5" key="1">
    <citation type="journal article" date="2018" name="Front. Microbiol.">
        <title>Genome-Based Analysis Reveals the Taxonomy and Diversity of the Family Idiomarinaceae.</title>
        <authorList>
            <person name="Liu Y."/>
            <person name="Lai Q."/>
            <person name="Shao Z."/>
        </authorList>
    </citation>
    <scope>NUCLEOTIDE SEQUENCE [LARGE SCALE GENOMIC DNA]</scope>
    <source>
        <strain evidence="3 5">CF12-14</strain>
    </source>
</reference>
<dbReference type="RefSeq" id="WP_111568022.1">
    <property type="nucleotide sequence ID" value="NZ_PIPK01000001.1"/>
</dbReference>
<dbReference type="InterPro" id="IPR001036">
    <property type="entry name" value="Acrflvin-R"/>
</dbReference>
<keyword evidence="1" id="KW-1133">Transmembrane helix</keyword>
<keyword evidence="1" id="KW-0812">Transmembrane</keyword>
<feature type="transmembrane region" description="Helical" evidence="1">
    <location>
        <begin position="21"/>
        <end position="42"/>
    </location>
</feature>
<feature type="transmembrane region" description="Helical" evidence="1">
    <location>
        <begin position="518"/>
        <end position="535"/>
    </location>
</feature>